<dbReference type="AlphaFoldDB" id="A0AAV1V4A4"/>
<protein>
    <submittedName>
        <fullName evidence="1">Uncharacterized protein</fullName>
    </submittedName>
</protein>
<evidence type="ECO:0000313" key="1">
    <source>
        <dbReference type="EMBL" id="CAK7941371.1"/>
    </source>
</evidence>
<name>A0AAV1V4A4_9STRA</name>
<organism evidence="1 2">
    <name type="scientific">Peronospora matthiolae</name>
    <dbReference type="NCBI Taxonomy" id="2874970"/>
    <lineage>
        <taxon>Eukaryota</taxon>
        <taxon>Sar</taxon>
        <taxon>Stramenopiles</taxon>
        <taxon>Oomycota</taxon>
        <taxon>Peronosporomycetes</taxon>
        <taxon>Peronosporales</taxon>
        <taxon>Peronosporaceae</taxon>
        <taxon>Peronospora</taxon>
    </lineage>
</organism>
<dbReference type="Proteomes" id="UP001162060">
    <property type="component" value="Unassembled WGS sequence"/>
</dbReference>
<accession>A0AAV1V4A4</accession>
<evidence type="ECO:0000313" key="2">
    <source>
        <dbReference type="Proteomes" id="UP001162060"/>
    </source>
</evidence>
<proteinExistence type="predicted"/>
<sequence>MSLSVEVRAAIPAPTSMRQSVAVQPPSLPVFGVHEITSAWLSHIQLVDLLAPPICSPRCAPQLVRRRLSEPDPTWLHRPAAKPREVYR</sequence>
<gene>
    <name evidence="1" type="ORF">PM001_LOCUS26521</name>
</gene>
<reference evidence="1" key="1">
    <citation type="submission" date="2024-01" db="EMBL/GenBank/DDBJ databases">
        <authorList>
            <person name="Webb A."/>
        </authorList>
    </citation>
    <scope>NUCLEOTIDE SEQUENCE</scope>
    <source>
        <strain evidence="1">Pm1</strain>
    </source>
</reference>
<comment type="caution">
    <text evidence="1">The sequence shown here is derived from an EMBL/GenBank/DDBJ whole genome shotgun (WGS) entry which is preliminary data.</text>
</comment>
<dbReference type="EMBL" id="CAKLBY020000264">
    <property type="protein sequence ID" value="CAK7941371.1"/>
    <property type="molecule type" value="Genomic_DNA"/>
</dbReference>